<keyword evidence="11" id="KW-0999">Mitochondrion inner membrane</keyword>
<comment type="cofactor">
    <cofactor evidence="1">
        <name>Mg(2+)</name>
        <dbReference type="ChEBI" id="CHEBI:18420"/>
    </cofactor>
</comment>
<evidence type="ECO:0000313" key="26">
    <source>
        <dbReference type="EnsemblFungi" id="MVLG_04509T0"/>
    </source>
</evidence>
<dbReference type="CDD" id="cd00922">
    <property type="entry name" value="Cyt_c_Oxidase_IV"/>
    <property type="match status" value="1"/>
</dbReference>
<feature type="binding site" evidence="20">
    <location>
        <position position="422"/>
    </location>
    <ligand>
        <name>Mg(2+)</name>
        <dbReference type="ChEBI" id="CHEBI:18420"/>
        <note>catalytic</note>
    </ligand>
</feature>
<keyword evidence="13" id="KW-0460">Magnesium</keyword>
<dbReference type="GO" id="GO:0003676">
    <property type="term" value="F:nucleic acid binding"/>
    <property type="evidence" value="ECO:0007669"/>
    <property type="project" value="InterPro"/>
</dbReference>
<dbReference type="PANTHER" id="PTHR13966">
    <property type="entry name" value="ENDONUCLEASE RELATED"/>
    <property type="match status" value="1"/>
</dbReference>
<reference evidence="27" key="1">
    <citation type="submission" date="2010-11" db="EMBL/GenBank/DDBJ databases">
        <title>The genome sequence of Microbotryum violaceum strain p1A1 Lamole.</title>
        <authorList>
            <person name="Cuomo C."/>
            <person name="Perlin M."/>
            <person name="Young S.K."/>
            <person name="Zeng Q."/>
            <person name="Gargeya S."/>
            <person name="Alvarado L."/>
            <person name="Berlin A."/>
            <person name="Chapman S.B."/>
            <person name="Chen Z."/>
            <person name="Freedman E."/>
            <person name="Gellesch M."/>
            <person name="Goldberg J."/>
            <person name="Griggs A."/>
            <person name="Gujja S."/>
            <person name="Heilman E."/>
            <person name="Heiman D."/>
            <person name="Howarth C."/>
            <person name="Mehta T."/>
            <person name="Neiman D."/>
            <person name="Pearson M."/>
            <person name="Roberts A."/>
            <person name="Saif S."/>
            <person name="Shea T."/>
            <person name="Shenoy N."/>
            <person name="Sisk P."/>
            <person name="Stolte C."/>
            <person name="Sykes S."/>
            <person name="White J."/>
            <person name="Yandava C."/>
            <person name="Haas B."/>
            <person name="Nusbaum C."/>
            <person name="Birren B."/>
        </authorList>
    </citation>
    <scope>NUCLEOTIDE SEQUENCE [LARGE SCALE GENOMIC DNA]</scope>
    <source>
        <strain evidence="27">p1A1 Lamole</strain>
    </source>
</reference>
<gene>
    <name evidence="25" type="ORF">MVLG_04509</name>
</gene>
<feature type="domain" description="DNA/RNA non-specific endonuclease/pyrophosphatase/phosphodiesterase" evidence="24">
    <location>
        <begin position="326"/>
        <end position="556"/>
    </location>
</feature>
<dbReference type="Gene3D" id="1.10.442.10">
    <property type="entry name" value="Cytochrome c oxidase subunit IV"/>
    <property type="match status" value="1"/>
</dbReference>
<dbReference type="InterPro" id="IPR044925">
    <property type="entry name" value="His-Me_finger_sf"/>
</dbReference>
<dbReference type="SMART" id="SM00892">
    <property type="entry name" value="Endonuclease_NS"/>
    <property type="match status" value="1"/>
</dbReference>
<comment type="pathway">
    <text evidence="4">Energy metabolism; oxidative phosphorylation.</text>
</comment>
<dbReference type="FunFam" id="3.40.570.10:FF:000008">
    <property type="entry name" value="Probable NUC1-dna/rna non-specific nuclease, mitochondrial"/>
    <property type="match status" value="1"/>
</dbReference>
<feature type="domain" description="ENPP1-3/EXOG-like endonuclease/phosphodiesterase" evidence="23">
    <location>
        <begin position="327"/>
        <end position="556"/>
    </location>
</feature>
<dbReference type="FunFam" id="1.10.442.10:FF:000002">
    <property type="entry name" value="Cytochrome c oxidase subunit V"/>
    <property type="match status" value="1"/>
</dbReference>
<protein>
    <recommendedName>
        <fullName evidence="28">Endonuclease</fullName>
    </recommendedName>
</protein>
<evidence type="ECO:0000256" key="4">
    <source>
        <dbReference type="ARBA" id="ARBA00004673"/>
    </source>
</evidence>
<dbReference type="InterPro" id="IPR004203">
    <property type="entry name" value="Cyt_c_oxidase_su4_fam"/>
</dbReference>
<organism evidence="25">
    <name type="scientific">Microbotryum lychnidis-dioicae (strain p1A1 Lamole / MvSl-1064)</name>
    <name type="common">Anther smut fungus</name>
    <dbReference type="NCBI Taxonomy" id="683840"/>
    <lineage>
        <taxon>Eukaryota</taxon>
        <taxon>Fungi</taxon>
        <taxon>Dikarya</taxon>
        <taxon>Basidiomycota</taxon>
        <taxon>Pucciniomycotina</taxon>
        <taxon>Microbotryomycetes</taxon>
        <taxon>Microbotryales</taxon>
        <taxon>Microbotryaceae</taxon>
        <taxon>Microbotryum</taxon>
    </lineage>
</organism>
<dbReference type="InterPro" id="IPR044929">
    <property type="entry name" value="DNA/RNA_non-sp_Endonuclease_sf"/>
</dbReference>
<dbReference type="GO" id="GO:0016491">
    <property type="term" value="F:oxidoreductase activity"/>
    <property type="evidence" value="ECO:0007669"/>
    <property type="project" value="UniProtKB-KW"/>
</dbReference>
<keyword evidence="7 22" id="KW-0812">Transmembrane</keyword>
<dbReference type="GO" id="GO:0005634">
    <property type="term" value="C:nucleus"/>
    <property type="evidence" value="ECO:0007669"/>
    <property type="project" value="TreeGrafter"/>
</dbReference>
<dbReference type="InterPro" id="IPR020821">
    <property type="entry name" value="ENPP1-3/EXOG-like_nuc-like"/>
</dbReference>
<sequence length="595" mass="64459">MLSRQIPTLGRQLRRSSIRCASTTASTPATSSASPVPLANIEASWKGLTPAEQESTFKALEELQKKDWTQLSIDEKKAAYYVAFGPHGPREPILAPGSGAKTLGGVTLAVIVSLGLFTAARTLAQEKPKTLSREWQEASNEMAKEQKMDPFTGVTSEGYKGKGFVNNKFLLFRSVRESYGRAMSICFTACSPSSPVALPPPPSIKLPPRPPRLGSAPKRGAAATQQAPMSSLLNLSLAAVAGLAIGAGATVALLPPPKPPVQAKNDHPVRTTGIAPLAHGSIPVPGPPGSAAIPGVELYHGLMTGTELAKRNLTIGQIGPISDFLVRKAYTTAYDRRHRIPAWAAEHLTAASLKGSGNRQDTSFEEDQDIPDKFRAHLTDYFKSGYDRGHIVPAADAKQDQEAMKETFLLSNIAPQVGEGFNRNYWAYLEAFCRNLTSSFEDVYVFTVPLFLPRQSPDGKWRVTYEMIAAPNNAPTIAVPTHFAKVLLTSRPPRSGMSMALTTSPGRPVEKEWAIGAFVLPNEVIPDEARLETFIVPVDAVESSSGLTLIPDELKRLAKPLCSTVKCEVMVRRFDDAQKKLGNGDRPKSRRRETM</sequence>
<dbReference type="InterPro" id="IPR018524">
    <property type="entry name" value="DNA/RNA_endonuclease_AS"/>
</dbReference>
<keyword evidence="14" id="KW-0809">Transit peptide</keyword>
<dbReference type="OrthoDB" id="5418055at2759"/>
<evidence type="ECO:0000256" key="3">
    <source>
        <dbReference type="ARBA" id="ARBA00004304"/>
    </source>
</evidence>
<dbReference type="GO" id="GO:0000014">
    <property type="term" value="F:single-stranded DNA endodeoxyribonuclease activity"/>
    <property type="evidence" value="ECO:0007669"/>
    <property type="project" value="TreeGrafter"/>
</dbReference>
<dbReference type="GO" id="GO:0006123">
    <property type="term" value="P:mitochondrial electron transport, cytochrome c to oxygen"/>
    <property type="evidence" value="ECO:0007669"/>
    <property type="project" value="InterPro"/>
</dbReference>
<dbReference type="SMART" id="SM00477">
    <property type="entry name" value="NUC"/>
    <property type="match status" value="1"/>
</dbReference>
<reference evidence="25" key="2">
    <citation type="submission" date="2010-11" db="EMBL/GenBank/DDBJ databases">
        <authorList>
            <consortium name="The Broad Institute Genome Sequencing Platform"/>
            <person name="Earl A."/>
            <person name="Ward D."/>
            <person name="Feldgarden M."/>
            <person name="Gevers D."/>
            <person name="Butler R."/>
            <person name="Young S.K."/>
            <person name="Zeng Q."/>
            <person name="Gargeya S."/>
            <person name="Fitzgerald M."/>
            <person name="Haas B."/>
            <person name="Abouelleil A."/>
            <person name="Alvarado L."/>
            <person name="Arachchi H.M."/>
            <person name="Berlin A."/>
            <person name="Brown A."/>
            <person name="Chapman S.B."/>
            <person name="Chen Z."/>
            <person name="Dunbar C."/>
            <person name="Freedman E."/>
            <person name="Gearin G."/>
            <person name="Gellesch M."/>
            <person name="Goldberg J."/>
            <person name="Griggs A."/>
            <person name="Gujja S."/>
            <person name="Heilman E."/>
            <person name="Heiman D."/>
            <person name="Howarth C."/>
            <person name="Larson L."/>
            <person name="Lui A."/>
            <person name="MacDonald P.J.P."/>
            <person name="Mehta T."/>
            <person name="Montmayeur A."/>
            <person name="Murphy C."/>
            <person name="Neiman D."/>
            <person name="Pearson M."/>
            <person name="Priest M."/>
            <person name="Roberts A."/>
            <person name="Saif S."/>
            <person name="Shea T."/>
            <person name="Shenoy N."/>
            <person name="Sisk P."/>
            <person name="Stolte C."/>
            <person name="Sykes S."/>
            <person name="White J."/>
            <person name="Yandava C."/>
            <person name="Wortman J."/>
            <person name="Nusbaum C."/>
            <person name="Birren B."/>
        </authorList>
    </citation>
    <scope>NUCLEOTIDE SEQUENCE</scope>
    <source>
        <strain evidence="25">P1A1 Lamole</strain>
    </source>
</reference>
<dbReference type="CDD" id="cd00091">
    <property type="entry name" value="NUC"/>
    <property type="match status" value="1"/>
</dbReference>
<keyword evidence="17" id="KW-0496">Mitochondrion</keyword>
<dbReference type="GO" id="GO:0045277">
    <property type="term" value="C:respiratory chain complex IV"/>
    <property type="evidence" value="ECO:0007669"/>
    <property type="project" value="InterPro"/>
</dbReference>
<dbReference type="SUPFAM" id="SSF81406">
    <property type="entry name" value="Mitochondrial cytochrome c oxidase subunit IV"/>
    <property type="match status" value="1"/>
</dbReference>
<dbReference type="EMBL" id="AEIJ01000448">
    <property type="status" value="NOT_ANNOTATED_CDS"/>
    <property type="molecule type" value="Genomic_DNA"/>
</dbReference>
<evidence type="ECO:0000256" key="22">
    <source>
        <dbReference type="SAM" id="Phobius"/>
    </source>
</evidence>
<dbReference type="GO" id="GO:0004521">
    <property type="term" value="F:RNA endonuclease activity"/>
    <property type="evidence" value="ECO:0007669"/>
    <property type="project" value="TreeGrafter"/>
</dbReference>
<comment type="similarity">
    <text evidence="5">Belongs to the cytochrome c oxidase IV family.</text>
</comment>
<keyword evidence="9 20" id="KW-0479">Metal-binding</keyword>
<evidence type="ECO:0000256" key="8">
    <source>
        <dbReference type="ARBA" id="ARBA00022722"/>
    </source>
</evidence>
<evidence type="ECO:0000256" key="20">
    <source>
        <dbReference type="PIRSR" id="PIRSR640255-2"/>
    </source>
</evidence>
<dbReference type="GO" id="GO:0005743">
    <property type="term" value="C:mitochondrial inner membrane"/>
    <property type="evidence" value="ECO:0007669"/>
    <property type="project" value="UniProtKB-SubCell"/>
</dbReference>
<evidence type="ECO:0000256" key="6">
    <source>
        <dbReference type="ARBA" id="ARBA00010052"/>
    </source>
</evidence>
<evidence type="ECO:0000256" key="13">
    <source>
        <dbReference type="ARBA" id="ARBA00022842"/>
    </source>
</evidence>
<evidence type="ECO:0000259" key="23">
    <source>
        <dbReference type="SMART" id="SM00477"/>
    </source>
</evidence>
<dbReference type="InterPro" id="IPR001604">
    <property type="entry name" value="Endo_G_ENPP1-like_dom"/>
</dbReference>
<dbReference type="EMBL" id="GL541693">
    <property type="protein sequence ID" value="KDE05068.1"/>
    <property type="molecule type" value="Genomic_DNA"/>
</dbReference>
<feature type="transmembrane region" description="Helical" evidence="22">
    <location>
        <begin position="103"/>
        <end position="124"/>
    </location>
</feature>
<dbReference type="HOGENOM" id="CLU_458703_0_0_1"/>
<dbReference type="GO" id="GO:0006309">
    <property type="term" value="P:apoptotic DNA fragmentation"/>
    <property type="evidence" value="ECO:0007669"/>
    <property type="project" value="TreeGrafter"/>
</dbReference>
<dbReference type="InterPro" id="IPR040255">
    <property type="entry name" value="Non-specific_endonuclease"/>
</dbReference>
<keyword evidence="12" id="KW-0378">Hydrolase</keyword>
<evidence type="ECO:0000256" key="7">
    <source>
        <dbReference type="ARBA" id="ARBA00022692"/>
    </source>
</evidence>
<evidence type="ECO:0000256" key="11">
    <source>
        <dbReference type="ARBA" id="ARBA00022792"/>
    </source>
</evidence>
<accession>U5HBF8</accession>
<dbReference type="GO" id="GO:0046872">
    <property type="term" value="F:metal ion binding"/>
    <property type="evidence" value="ECO:0007669"/>
    <property type="project" value="UniProtKB-KW"/>
</dbReference>
<evidence type="ECO:0000256" key="5">
    <source>
        <dbReference type="ARBA" id="ARBA00008135"/>
    </source>
</evidence>
<evidence type="ECO:0000256" key="19">
    <source>
        <dbReference type="PIRSR" id="PIRSR640255-1"/>
    </source>
</evidence>
<evidence type="ECO:0008006" key="28">
    <source>
        <dbReference type="Google" id="ProtNLM"/>
    </source>
</evidence>
<dbReference type="Pfam" id="PF01223">
    <property type="entry name" value="Endonuclease_NS"/>
    <property type="match status" value="1"/>
</dbReference>
<keyword evidence="27" id="KW-1185">Reference proteome</keyword>
<evidence type="ECO:0000313" key="25">
    <source>
        <dbReference type="EMBL" id="KDE05068.1"/>
    </source>
</evidence>
<proteinExistence type="inferred from homology"/>
<keyword evidence="8" id="KW-0540">Nuclease</keyword>
<evidence type="ECO:0000313" key="27">
    <source>
        <dbReference type="Proteomes" id="UP000017200"/>
    </source>
</evidence>
<evidence type="ECO:0000256" key="21">
    <source>
        <dbReference type="SAM" id="MobiDB-lite"/>
    </source>
</evidence>
<keyword evidence="15 22" id="KW-1133">Transmembrane helix</keyword>
<keyword evidence="18 22" id="KW-0472">Membrane</keyword>
<keyword evidence="10" id="KW-0255">Endonuclease</keyword>
<evidence type="ECO:0000256" key="17">
    <source>
        <dbReference type="ARBA" id="ARBA00023128"/>
    </source>
</evidence>
<dbReference type="Gene3D" id="3.40.570.10">
    <property type="entry name" value="Extracellular Endonuclease, subunit A"/>
    <property type="match status" value="1"/>
</dbReference>
<dbReference type="Proteomes" id="UP000017200">
    <property type="component" value="Unassembled WGS sequence"/>
</dbReference>
<dbReference type="PROSITE" id="PS01070">
    <property type="entry name" value="NUCLEASE_NON_SPEC"/>
    <property type="match status" value="1"/>
</dbReference>
<feature type="transmembrane region" description="Helical" evidence="22">
    <location>
        <begin position="232"/>
        <end position="254"/>
    </location>
</feature>
<evidence type="ECO:0000256" key="14">
    <source>
        <dbReference type="ARBA" id="ARBA00022946"/>
    </source>
</evidence>
<keyword evidence="16" id="KW-0560">Oxidoreductase</keyword>
<feature type="region of interest" description="Disordered" evidence="21">
    <location>
        <begin position="193"/>
        <end position="225"/>
    </location>
</feature>
<evidence type="ECO:0000256" key="12">
    <source>
        <dbReference type="ARBA" id="ARBA00022801"/>
    </source>
</evidence>
<feature type="active site" description="Proton acceptor" evidence="19">
    <location>
        <position position="390"/>
    </location>
</feature>
<dbReference type="Pfam" id="PF02936">
    <property type="entry name" value="COX4"/>
    <property type="match status" value="1"/>
</dbReference>
<dbReference type="SUPFAM" id="SSF54060">
    <property type="entry name" value="His-Me finger endonucleases"/>
    <property type="match status" value="1"/>
</dbReference>
<dbReference type="InParanoid" id="U5HBF8"/>
<evidence type="ECO:0000259" key="24">
    <source>
        <dbReference type="SMART" id="SM00892"/>
    </source>
</evidence>
<dbReference type="PANTHER" id="PTHR13966:SF5">
    <property type="entry name" value="ENDONUCLEASE G, MITOCHONDRIAL"/>
    <property type="match status" value="1"/>
</dbReference>
<evidence type="ECO:0000256" key="1">
    <source>
        <dbReference type="ARBA" id="ARBA00001946"/>
    </source>
</evidence>
<feature type="compositionally biased region" description="Pro residues" evidence="21">
    <location>
        <begin position="197"/>
        <end position="211"/>
    </location>
</feature>
<reference evidence="26" key="4">
    <citation type="submission" date="2015-06" db="UniProtKB">
        <authorList>
            <consortium name="EnsemblFungi"/>
        </authorList>
    </citation>
    <scope>IDENTIFICATION</scope>
</reference>
<evidence type="ECO:0000256" key="16">
    <source>
        <dbReference type="ARBA" id="ARBA00023002"/>
    </source>
</evidence>
<dbReference type="EnsemblFungi" id="MVLG_04509T0">
    <property type="protein sequence ID" value="MVLG_04509T0"/>
    <property type="gene ID" value="MVLG_04509"/>
</dbReference>
<name>U5HBF8_USTV1</name>
<evidence type="ECO:0000256" key="15">
    <source>
        <dbReference type="ARBA" id="ARBA00022989"/>
    </source>
</evidence>
<dbReference type="AlphaFoldDB" id="U5HBF8"/>
<comment type="similarity">
    <text evidence="6">Belongs to the DNA/RNA non-specific endonuclease family.</text>
</comment>
<dbReference type="InterPro" id="IPR036639">
    <property type="entry name" value="Cyt_c_oxidase_su4_sf"/>
</dbReference>
<comment type="subcellular location">
    <subcellularLocation>
        <location evidence="2">Mitochondrion inner membrane</location>
    </subcellularLocation>
    <subcellularLocation>
        <location evidence="3">Mitochondrion membrane</location>
        <topology evidence="3">Single-pass membrane protein</topology>
    </subcellularLocation>
</comment>
<evidence type="ECO:0000256" key="9">
    <source>
        <dbReference type="ARBA" id="ARBA00022723"/>
    </source>
</evidence>
<evidence type="ECO:0000256" key="2">
    <source>
        <dbReference type="ARBA" id="ARBA00004273"/>
    </source>
</evidence>
<dbReference type="STRING" id="683840.U5HBF8"/>
<evidence type="ECO:0000256" key="10">
    <source>
        <dbReference type="ARBA" id="ARBA00022759"/>
    </source>
</evidence>
<reference evidence="25 27" key="3">
    <citation type="journal article" date="2015" name="BMC Genomics">
        <title>Sex and parasites: genomic and transcriptomic analysis of Microbotryum lychnidis-dioicae, the biotrophic and plant-castrating anther smut fungus.</title>
        <authorList>
            <person name="Perlin M.H."/>
            <person name="Amselem J."/>
            <person name="Fontanillas E."/>
            <person name="Toh S.S."/>
            <person name="Chen Z."/>
            <person name="Goldberg J."/>
            <person name="Duplessis S."/>
            <person name="Henrissat B."/>
            <person name="Young S."/>
            <person name="Zeng Q."/>
            <person name="Aguileta G."/>
            <person name="Petit E."/>
            <person name="Badouin H."/>
            <person name="Andrews J."/>
            <person name="Razeeq D."/>
            <person name="Gabaldon T."/>
            <person name="Quesneville H."/>
            <person name="Giraud T."/>
            <person name="Hood M.E."/>
            <person name="Schultz D.J."/>
            <person name="Cuomo C.A."/>
        </authorList>
    </citation>
    <scope>NUCLEOTIDE SEQUENCE [LARGE SCALE GENOMIC DNA]</scope>
    <source>
        <strain evidence="27">p1A1 Lamole</strain>
        <strain evidence="25">P1A1 Lamole</strain>
    </source>
</reference>
<evidence type="ECO:0000256" key="18">
    <source>
        <dbReference type="ARBA" id="ARBA00023136"/>
    </source>
</evidence>